<sequence length="169" mass="18970">MLLLNNPDNETTKFGATQNESDNTPHKSQNFLTLSTNTNSIQNVFNDALSIKYSGSRNSSVSINYPESKEEEANDLLLPSHVFFLKPCSKHKCCLGCISLRDAIPLICTIEIFSLVFCTVIAIDFWINNGKTFYTVNFEGYGTEIAMCYFIFLLISIAVICELKQVTLK</sequence>
<dbReference type="eggNOG" id="ENOG502TGKY">
    <property type="taxonomic scope" value="Eukaryota"/>
</dbReference>
<dbReference type="Proteomes" id="UP000095282">
    <property type="component" value="Unplaced"/>
</dbReference>
<feature type="transmembrane region" description="Helical" evidence="2">
    <location>
        <begin position="140"/>
        <end position="161"/>
    </location>
</feature>
<proteinExistence type="predicted"/>
<dbReference type="AlphaFoldDB" id="A0A1I7SZU5"/>
<feature type="region of interest" description="Disordered" evidence="1">
    <location>
        <begin position="1"/>
        <end position="28"/>
    </location>
</feature>
<evidence type="ECO:0000256" key="1">
    <source>
        <dbReference type="SAM" id="MobiDB-lite"/>
    </source>
</evidence>
<dbReference type="WBParaSite" id="Csp11.Scaffold412.g1089.t1">
    <property type="protein sequence ID" value="Csp11.Scaffold412.g1089.t1"/>
    <property type="gene ID" value="Csp11.Scaffold412.g1089"/>
</dbReference>
<feature type="transmembrane region" description="Helical" evidence="2">
    <location>
        <begin position="106"/>
        <end position="128"/>
    </location>
</feature>
<keyword evidence="2" id="KW-0812">Transmembrane</keyword>
<keyword evidence="2" id="KW-1133">Transmembrane helix</keyword>
<evidence type="ECO:0000313" key="3">
    <source>
        <dbReference type="Proteomes" id="UP000095282"/>
    </source>
</evidence>
<evidence type="ECO:0000313" key="4">
    <source>
        <dbReference type="WBParaSite" id="Csp11.Scaffold412.g1089.t1"/>
    </source>
</evidence>
<keyword evidence="3" id="KW-1185">Reference proteome</keyword>
<accession>A0A1I7SZU5</accession>
<organism evidence="3 4">
    <name type="scientific">Caenorhabditis tropicalis</name>
    <dbReference type="NCBI Taxonomy" id="1561998"/>
    <lineage>
        <taxon>Eukaryota</taxon>
        <taxon>Metazoa</taxon>
        <taxon>Ecdysozoa</taxon>
        <taxon>Nematoda</taxon>
        <taxon>Chromadorea</taxon>
        <taxon>Rhabditida</taxon>
        <taxon>Rhabditina</taxon>
        <taxon>Rhabditomorpha</taxon>
        <taxon>Rhabditoidea</taxon>
        <taxon>Rhabditidae</taxon>
        <taxon>Peloderinae</taxon>
        <taxon>Caenorhabditis</taxon>
    </lineage>
</organism>
<protein>
    <submittedName>
        <fullName evidence="4">MARVEL domain-containing protein</fullName>
    </submittedName>
</protein>
<evidence type="ECO:0000256" key="2">
    <source>
        <dbReference type="SAM" id="Phobius"/>
    </source>
</evidence>
<keyword evidence="2" id="KW-0472">Membrane</keyword>
<reference evidence="4" key="1">
    <citation type="submission" date="2016-11" db="UniProtKB">
        <authorList>
            <consortium name="WormBaseParasite"/>
        </authorList>
    </citation>
    <scope>IDENTIFICATION</scope>
</reference>
<name>A0A1I7SZU5_9PELO</name>